<keyword evidence="1" id="KW-0489">Methyltransferase</keyword>
<accession>A0A844D5N2</accession>
<dbReference type="Pfam" id="PF13489">
    <property type="entry name" value="Methyltransf_23"/>
    <property type="match status" value="1"/>
</dbReference>
<dbReference type="InterPro" id="IPR029063">
    <property type="entry name" value="SAM-dependent_MTases_sf"/>
</dbReference>
<dbReference type="GO" id="GO:0008168">
    <property type="term" value="F:methyltransferase activity"/>
    <property type="evidence" value="ECO:0007669"/>
    <property type="project" value="UniProtKB-KW"/>
</dbReference>
<dbReference type="Proteomes" id="UP000439986">
    <property type="component" value="Unassembled WGS sequence"/>
</dbReference>
<organism evidence="1 2">
    <name type="scientific">Duganella aquatilis</name>
    <dbReference type="NCBI Taxonomy" id="2666082"/>
    <lineage>
        <taxon>Bacteria</taxon>
        <taxon>Pseudomonadati</taxon>
        <taxon>Pseudomonadota</taxon>
        <taxon>Betaproteobacteria</taxon>
        <taxon>Burkholderiales</taxon>
        <taxon>Oxalobacteraceae</taxon>
        <taxon>Telluria group</taxon>
        <taxon>Duganella</taxon>
    </lineage>
</organism>
<dbReference type="GO" id="GO:0032259">
    <property type="term" value="P:methylation"/>
    <property type="evidence" value="ECO:0007669"/>
    <property type="project" value="UniProtKB-KW"/>
</dbReference>
<dbReference type="Gene3D" id="3.40.50.150">
    <property type="entry name" value="Vaccinia Virus protein VP39"/>
    <property type="match status" value="1"/>
</dbReference>
<dbReference type="SUPFAM" id="SSF53335">
    <property type="entry name" value="S-adenosyl-L-methionine-dependent methyltransferases"/>
    <property type="match status" value="1"/>
</dbReference>
<dbReference type="EMBL" id="WKJL01000001">
    <property type="protein sequence ID" value="MRW82489.1"/>
    <property type="molecule type" value="Genomic_DNA"/>
</dbReference>
<comment type="caution">
    <text evidence="1">The sequence shown here is derived from an EMBL/GenBank/DDBJ whole genome shotgun (WGS) entry which is preliminary data.</text>
</comment>
<evidence type="ECO:0000313" key="2">
    <source>
        <dbReference type="Proteomes" id="UP000439986"/>
    </source>
</evidence>
<keyword evidence="1" id="KW-0808">Transferase</keyword>
<gene>
    <name evidence="1" type="ORF">GJ698_00090</name>
</gene>
<dbReference type="AlphaFoldDB" id="A0A844D5N2"/>
<sequence>MTSHQPQASHHISAPASPAAVACPVCSIETVPHDVVDFSKNCEEARQRFLPLAGWPIYYHRCPDCGFVLAPEFRQWSDQDFQQHIYNERYAEIDPDALSKRPAANADLLRQLFGGSHKEIRHLDYGGHGALSGALAEQGWDSAAYQPVPHDPQRLADLGKFNLISAFEVFQRAPDVNQLMQNLAALMEDECMVLFSTLLTDGTVKPNTRLTWWYAAPRNGHVSLYSRQSLTLLAEQHHLQFGSFNNGLHCLFNQLPAWAARLLTPKQT</sequence>
<protein>
    <submittedName>
        <fullName evidence="1">Methyltransferase domain-containing protein</fullName>
    </submittedName>
</protein>
<name>A0A844D5N2_9BURK</name>
<dbReference type="RefSeq" id="WP_154355570.1">
    <property type="nucleotide sequence ID" value="NZ_WKJL01000001.1"/>
</dbReference>
<keyword evidence="2" id="KW-1185">Reference proteome</keyword>
<evidence type="ECO:0000313" key="1">
    <source>
        <dbReference type="EMBL" id="MRW82489.1"/>
    </source>
</evidence>
<proteinExistence type="predicted"/>
<reference evidence="1 2" key="1">
    <citation type="submission" date="2019-11" db="EMBL/GenBank/DDBJ databases">
        <title>Novel species isolated from a subtropical stream in China.</title>
        <authorList>
            <person name="Lu H."/>
        </authorList>
    </citation>
    <scope>NUCLEOTIDE SEQUENCE [LARGE SCALE GENOMIC DNA]</scope>
    <source>
        <strain evidence="1 2">FT26W</strain>
    </source>
</reference>